<accession>A0ABP9VWS7</accession>
<evidence type="ECO:0000256" key="1">
    <source>
        <dbReference type="ARBA" id="ARBA00023015"/>
    </source>
</evidence>
<dbReference type="InterPro" id="IPR036388">
    <property type="entry name" value="WH-like_DNA-bd_sf"/>
</dbReference>
<name>A0ABP9VWS7_9BACT</name>
<comment type="caution">
    <text evidence="5">The sequence shown here is derived from an EMBL/GenBank/DDBJ whole genome shotgun (WGS) entry which is preliminary data.</text>
</comment>
<evidence type="ECO:0000259" key="4">
    <source>
        <dbReference type="PROSITE" id="PS51118"/>
    </source>
</evidence>
<gene>
    <name evidence="5" type="ORF">Rcae01_04504</name>
</gene>
<proteinExistence type="predicted"/>
<evidence type="ECO:0000313" key="6">
    <source>
        <dbReference type="Proteomes" id="UP001416858"/>
    </source>
</evidence>
<dbReference type="RefSeq" id="WP_345685778.1">
    <property type="nucleotide sequence ID" value="NZ_BAABRO010000012.1"/>
</dbReference>
<reference evidence="5 6" key="1">
    <citation type="submission" date="2024-02" db="EMBL/GenBank/DDBJ databases">
        <title>Rhodopirellula caenicola NBRC 110016.</title>
        <authorList>
            <person name="Ichikawa N."/>
            <person name="Katano-Makiyama Y."/>
            <person name="Hidaka K."/>
        </authorList>
    </citation>
    <scope>NUCLEOTIDE SEQUENCE [LARGE SCALE GENOMIC DNA]</scope>
    <source>
        <strain evidence="5 6">NBRC 110016</strain>
    </source>
</reference>
<dbReference type="PROSITE" id="PS51118">
    <property type="entry name" value="HTH_HXLR"/>
    <property type="match status" value="1"/>
</dbReference>
<feature type="domain" description="HTH hxlR-type" evidence="4">
    <location>
        <begin position="15"/>
        <end position="113"/>
    </location>
</feature>
<dbReference type="Proteomes" id="UP001416858">
    <property type="component" value="Unassembled WGS sequence"/>
</dbReference>
<keyword evidence="2" id="KW-0238">DNA-binding</keyword>
<dbReference type="PANTHER" id="PTHR33204:SF37">
    <property type="entry name" value="HTH-TYPE TRANSCRIPTIONAL REGULATOR YODB"/>
    <property type="match status" value="1"/>
</dbReference>
<evidence type="ECO:0000256" key="3">
    <source>
        <dbReference type="ARBA" id="ARBA00023163"/>
    </source>
</evidence>
<dbReference type="SUPFAM" id="SSF46785">
    <property type="entry name" value="Winged helix' DNA-binding domain"/>
    <property type="match status" value="1"/>
</dbReference>
<evidence type="ECO:0000256" key="2">
    <source>
        <dbReference type="ARBA" id="ARBA00023125"/>
    </source>
</evidence>
<dbReference type="PANTHER" id="PTHR33204">
    <property type="entry name" value="TRANSCRIPTIONAL REGULATOR, MARR FAMILY"/>
    <property type="match status" value="1"/>
</dbReference>
<evidence type="ECO:0000313" key="5">
    <source>
        <dbReference type="EMBL" id="GAA5509035.1"/>
    </source>
</evidence>
<keyword evidence="3" id="KW-0804">Transcription</keyword>
<organism evidence="5 6">
    <name type="scientific">Novipirellula caenicola</name>
    <dbReference type="NCBI Taxonomy" id="1536901"/>
    <lineage>
        <taxon>Bacteria</taxon>
        <taxon>Pseudomonadati</taxon>
        <taxon>Planctomycetota</taxon>
        <taxon>Planctomycetia</taxon>
        <taxon>Pirellulales</taxon>
        <taxon>Pirellulaceae</taxon>
        <taxon>Novipirellula</taxon>
    </lineage>
</organism>
<dbReference type="InterPro" id="IPR036390">
    <property type="entry name" value="WH_DNA-bd_sf"/>
</dbReference>
<keyword evidence="6" id="KW-1185">Reference proteome</keyword>
<dbReference type="EMBL" id="BAABRO010000012">
    <property type="protein sequence ID" value="GAA5509035.1"/>
    <property type="molecule type" value="Genomic_DNA"/>
</dbReference>
<dbReference type="InterPro" id="IPR002577">
    <property type="entry name" value="HTH_HxlR"/>
</dbReference>
<dbReference type="Pfam" id="PF01638">
    <property type="entry name" value="HxlR"/>
    <property type="match status" value="1"/>
</dbReference>
<sequence>MKKKLQLQQSWRSYCPVSRTLDLVGDKWTLVVVRDLLLGMTRYEQFLDRPEKISTNILANRLKRLEGLGFVQRRLYSDHANRFEYLITAEGERLRPLVQSIVEWGLENIDGAETRLWQNSKSQKKVSRKKAT</sequence>
<dbReference type="Gene3D" id="1.10.10.10">
    <property type="entry name" value="Winged helix-like DNA-binding domain superfamily/Winged helix DNA-binding domain"/>
    <property type="match status" value="1"/>
</dbReference>
<keyword evidence="1" id="KW-0805">Transcription regulation</keyword>
<protein>
    <recommendedName>
        <fullName evidence="4">HTH hxlR-type domain-containing protein</fullName>
    </recommendedName>
</protein>